<comment type="caution">
    <text evidence="8">The sequence shown here is derived from an EMBL/GenBank/DDBJ whole genome shotgun (WGS) entry which is preliminary data.</text>
</comment>
<dbReference type="InterPro" id="IPR017896">
    <property type="entry name" value="4Fe4S_Fe-S-bd"/>
</dbReference>
<dbReference type="Proteomes" id="UP000322976">
    <property type="component" value="Unassembled WGS sequence"/>
</dbReference>
<proteinExistence type="predicted"/>
<keyword evidence="6" id="KW-0411">Iron-sulfur</keyword>
<organism evidence="8 9">
    <name type="scientific">Calorimonas adulescens</name>
    <dbReference type="NCBI Taxonomy" id="2606906"/>
    <lineage>
        <taxon>Bacteria</taxon>
        <taxon>Bacillati</taxon>
        <taxon>Bacillota</taxon>
        <taxon>Clostridia</taxon>
        <taxon>Thermoanaerobacterales</taxon>
        <taxon>Thermoanaerobacteraceae</taxon>
        <taxon>Calorimonas</taxon>
    </lineage>
</organism>
<dbReference type="PROSITE" id="PS00198">
    <property type="entry name" value="4FE4S_FER_1"/>
    <property type="match status" value="1"/>
</dbReference>
<evidence type="ECO:0000256" key="2">
    <source>
        <dbReference type="ARBA" id="ARBA00013529"/>
    </source>
</evidence>
<feature type="domain" description="4Fe-4S ferredoxin-type" evidence="7">
    <location>
        <begin position="215"/>
        <end position="244"/>
    </location>
</feature>
<protein>
    <recommendedName>
        <fullName evidence="2">Ferredoxin</fullName>
    </recommendedName>
</protein>
<evidence type="ECO:0000256" key="6">
    <source>
        <dbReference type="ARBA" id="ARBA00023014"/>
    </source>
</evidence>
<dbReference type="SUPFAM" id="SSF54862">
    <property type="entry name" value="4Fe-4S ferredoxins"/>
    <property type="match status" value="1"/>
</dbReference>
<dbReference type="PANTHER" id="PTHR24960">
    <property type="entry name" value="PHOTOSYSTEM I IRON-SULFUR CENTER-RELATED"/>
    <property type="match status" value="1"/>
</dbReference>
<dbReference type="Gene3D" id="3.30.70.20">
    <property type="match status" value="1"/>
</dbReference>
<evidence type="ECO:0000313" key="9">
    <source>
        <dbReference type="Proteomes" id="UP000322976"/>
    </source>
</evidence>
<evidence type="ECO:0000259" key="7">
    <source>
        <dbReference type="PROSITE" id="PS51379"/>
    </source>
</evidence>
<dbReference type="Pfam" id="PF04015">
    <property type="entry name" value="DUF362"/>
    <property type="match status" value="1"/>
</dbReference>
<dbReference type="AlphaFoldDB" id="A0A5D8QHP3"/>
<dbReference type="InterPro" id="IPR017900">
    <property type="entry name" value="4Fe4S_Fe_S_CS"/>
</dbReference>
<dbReference type="GO" id="GO:0046872">
    <property type="term" value="F:metal ion binding"/>
    <property type="evidence" value="ECO:0007669"/>
    <property type="project" value="UniProtKB-KW"/>
</dbReference>
<reference evidence="8 9" key="1">
    <citation type="submission" date="2019-08" db="EMBL/GenBank/DDBJ databases">
        <title>Calorimonas adulescens gen. nov., sp. nov., an anaerobic thermophilic bacterium from Sakhalin hot spring.</title>
        <authorList>
            <person name="Khomyakova M.A."/>
            <person name="Merkel A.Y."/>
            <person name="Novikov A."/>
            <person name="Bonch-Osmolovskaya E.A."/>
            <person name="Slobodkin A.I."/>
        </authorList>
    </citation>
    <scope>NUCLEOTIDE SEQUENCE [LARGE SCALE GENOMIC DNA]</scope>
    <source>
        <strain evidence="8 9">A05MB</strain>
    </source>
</reference>
<dbReference type="GO" id="GO:0051539">
    <property type="term" value="F:4 iron, 4 sulfur cluster binding"/>
    <property type="evidence" value="ECO:0007669"/>
    <property type="project" value="UniProtKB-KW"/>
</dbReference>
<dbReference type="InterPro" id="IPR007160">
    <property type="entry name" value="DUF362"/>
</dbReference>
<keyword evidence="4" id="KW-0479">Metal-binding</keyword>
<keyword evidence="9" id="KW-1185">Reference proteome</keyword>
<evidence type="ECO:0000313" key="8">
    <source>
        <dbReference type="EMBL" id="TZE82818.1"/>
    </source>
</evidence>
<keyword evidence="3" id="KW-0004">4Fe-4S</keyword>
<evidence type="ECO:0000256" key="5">
    <source>
        <dbReference type="ARBA" id="ARBA00023004"/>
    </source>
</evidence>
<feature type="domain" description="4Fe-4S ferredoxin-type" evidence="7">
    <location>
        <begin position="186"/>
        <end position="214"/>
    </location>
</feature>
<name>A0A5D8QHP3_9THEO</name>
<dbReference type="EMBL" id="VTPS01000004">
    <property type="protein sequence ID" value="TZE82818.1"/>
    <property type="molecule type" value="Genomic_DNA"/>
</dbReference>
<sequence>MKAKVYFANLRATSRATSLVNKVGMLFEVAGFKDIIVPNEPVAVKMHFGEKGNTAFLNPIYVREVVNRIKKYKGKPFLTDANTLYKGSRSNSVDHINTAIENGFAYAVVNAPIIISDGIFSQNFVEVEINKKHFDKVKIASDIFYTQSMMVLAHFKGHDTAGFGGAIKSLGMGCASAAGKQQQHSTAKPHSVSKCRTCRVCAQWCPTNAITVLEDRISIDQEKCNGCGECIPLCPDRAIEPEWGTKMDEFVERMTEYAYGAMKGKEGRLGFINFVMDVSPLCDCTPWSDVPIVPDIGILASTDPVAIDQASMDLVNKAQAMVGSVLDGHYHEGQDKFEAANPDTKGYLQLSYAEQLGMGSRDYELVEVI</sequence>
<dbReference type="InterPro" id="IPR050157">
    <property type="entry name" value="PSI_iron-sulfur_center"/>
</dbReference>
<evidence type="ECO:0000256" key="3">
    <source>
        <dbReference type="ARBA" id="ARBA00022485"/>
    </source>
</evidence>
<dbReference type="RefSeq" id="WP_149544732.1">
    <property type="nucleotide sequence ID" value="NZ_VTPS01000004.1"/>
</dbReference>
<accession>A0A5D8QHP3</accession>
<evidence type="ECO:0000256" key="1">
    <source>
        <dbReference type="ARBA" id="ARBA00003532"/>
    </source>
</evidence>
<comment type="function">
    <text evidence="1">Ferredoxins are iron-sulfur proteins that transfer electrons in a wide variety of metabolic reactions.</text>
</comment>
<dbReference type="PANTHER" id="PTHR24960:SF83">
    <property type="entry name" value="4FE-4S FERREDOXIN-TYPE DOMAIN-CONTAINING PROTEIN"/>
    <property type="match status" value="1"/>
</dbReference>
<dbReference type="Pfam" id="PF12838">
    <property type="entry name" value="Fer4_7"/>
    <property type="match status" value="1"/>
</dbReference>
<evidence type="ECO:0000256" key="4">
    <source>
        <dbReference type="ARBA" id="ARBA00022723"/>
    </source>
</evidence>
<gene>
    <name evidence="8" type="ORF">FWJ32_04260</name>
</gene>
<dbReference type="PROSITE" id="PS51379">
    <property type="entry name" value="4FE4S_FER_2"/>
    <property type="match status" value="2"/>
</dbReference>
<keyword evidence="5" id="KW-0408">Iron</keyword>